<protein>
    <recommendedName>
        <fullName evidence="1">RNA-directed DNA polymerase</fullName>
        <ecNumber evidence="1">2.7.7.49</ecNumber>
    </recommendedName>
</protein>
<feature type="domain" description="Reverse transcriptase" evidence="10">
    <location>
        <begin position="476"/>
        <end position="654"/>
    </location>
</feature>
<dbReference type="GO" id="GO:0003676">
    <property type="term" value="F:nucleic acid binding"/>
    <property type="evidence" value="ECO:0007669"/>
    <property type="project" value="InterPro"/>
</dbReference>
<dbReference type="PANTHER" id="PTHR37984:SF5">
    <property type="entry name" value="PROTEIN NYNRIN-LIKE"/>
    <property type="match status" value="1"/>
</dbReference>
<evidence type="ECO:0000256" key="8">
    <source>
        <dbReference type="PROSITE-ProRule" id="PRU00047"/>
    </source>
</evidence>
<dbReference type="GO" id="GO:0015074">
    <property type="term" value="P:DNA integration"/>
    <property type="evidence" value="ECO:0007669"/>
    <property type="project" value="InterPro"/>
</dbReference>
<dbReference type="InterPro" id="IPR043128">
    <property type="entry name" value="Rev_trsase/Diguanyl_cyclase"/>
</dbReference>
<evidence type="ECO:0000259" key="10">
    <source>
        <dbReference type="PROSITE" id="PS50878"/>
    </source>
</evidence>
<keyword evidence="8" id="KW-0863">Zinc-finger</keyword>
<gene>
    <name evidence="12" type="ORF">RF11_07468</name>
</gene>
<evidence type="ECO:0000256" key="1">
    <source>
        <dbReference type="ARBA" id="ARBA00012493"/>
    </source>
</evidence>
<dbReference type="SUPFAM" id="SSF56672">
    <property type="entry name" value="DNA/RNA polymerases"/>
    <property type="match status" value="1"/>
</dbReference>
<dbReference type="Gene3D" id="3.10.10.10">
    <property type="entry name" value="HIV Type 1 Reverse Transcriptase, subunit A, domain 1"/>
    <property type="match status" value="1"/>
</dbReference>
<dbReference type="FunFam" id="3.10.20.370:FF:000001">
    <property type="entry name" value="Retrovirus-related Pol polyprotein from transposon 17.6-like protein"/>
    <property type="match status" value="1"/>
</dbReference>
<keyword evidence="6" id="KW-0378">Hydrolase</keyword>
<evidence type="ECO:0000256" key="6">
    <source>
        <dbReference type="ARBA" id="ARBA00022801"/>
    </source>
</evidence>
<feature type="domain" description="Integrase catalytic" evidence="11">
    <location>
        <begin position="1025"/>
        <end position="1153"/>
    </location>
</feature>
<keyword evidence="7" id="KW-0695">RNA-directed DNA polymerase</keyword>
<evidence type="ECO:0000259" key="9">
    <source>
        <dbReference type="PROSITE" id="PS50158"/>
    </source>
</evidence>
<dbReference type="OrthoDB" id="5952884at2759"/>
<dbReference type="Pfam" id="PF17917">
    <property type="entry name" value="RT_RNaseH"/>
    <property type="match status" value="1"/>
</dbReference>
<dbReference type="InterPro" id="IPR050951">
    <property type="entry name" value="Retrovirus_Pol_polyprotein"/>
</dbReference>
<dbReference type="Gene3D" id="1.10.340.70">
    <property type="match status" value="1"/>
</dbReference>
<organism evidence="12 13">
    <name type="scientific">Thelohanellus kitauei</name>
    <name type="common">Myxosporean</name>
    <dbReference type="NCBI Taxonomy" id="669202"/>
    <lineage>
        <taxon>Eukaryota</taxon>
        <taxon>Metazoa</taxon>
        <taxon>Cnidaria</taxon>
        <taxon>Myxozoa</taxon>
        <taxon>Myxosporea</taxon>
        <taxon>Bivalvulida</taxon>
        <taxon>Platysporina</taxon>
        <taxon>Myxobolidae</taxon>
        <taxon>Thelohanellus</taxon>
    </lineage>
</organism>
<evidence type="ECO:0000256" key="2">
    <source>
        <dbReference type="ARBA" id="ARBA00022679"/>
    </source>
</evidence>
<keyword evidence="8" id="KW-0862">Zinc</keyword>
<dbReference type="SUPFAM" id="SSF53098">
    <property type="entry name" value="Ribonuclease H-like"/>
    <property type="match status" value="1"/>
</dbReference>
<dbReference type="AlphaFoldDB" id="A0A0C2M800"/>
<dbReference type="FunFam" id="1.10.340.70:FF:000003">
    <property type="entry name" value="Protein CBG25708"/>
    <property type="match status" value="1"/>
</dbReference>
<dbReference type="Gene3D" id="3.30.420.10">
    <property type="entry name" value="Ribonuclease H-like superfamily/Ribonuclease H"/>
    <property type="match status" value="1"/>
</dbReference>
<dbReference type="InterPro" id="IPR036397">
    <property type="entry name" value="RNaseH_sf"/>
</dbReference>
<keyword evidence="4" id="KW-0540">Nuclease</keyword>
<keyword evidence="5" id="KW-0255">Endonuclease</keyword>
<dbReference type="GO" id="GO:0008270">
    <property type="term" value="F:zinc ion binding"/>
    <property type="evidence" value="ECO:0007669"/>
    <property type="project" value="UniProtKB-KW"/>
</dbReference>
<reference evidence="12 13" key="1">
    <citation type="journal article" date="2014" name="Genome Biol. Evol.">
        <title>The genome of the myxosporean Thelohanellus kitauei shows adaptations to nutrient acquisition within its fish host.</title>
        <authorList>
            <person name="Yang Y."/>
            <person name="Xiong J."/>
            <person name="Zhou Z."/>
            <person name="Huo F."/>
            <person name="Miao W."/>
            <person name="Ran C."/>
            <person name="Liu Y."/>
            <person name="Zhang J."/>
            <person name="Feng J."/>
            <person name="Wang M."/>
            <person name="Wang M."/>
            <person name="Wang L."/>
            <person name="Yao B."/>
        </authorList>
    </citation>
    <scope>NUCLEOTIDE SEQUENCE [LARGE SCALE GENOMIC DNA]</scope>
    <source>
        <strain evidence="12">Wuqing</strain>
    </source>
</reference>
<keyword evidence="2" id="KW-0808">Transferase</keyword>
<dbReference type="EC" id="2.7.7.49" evidence="1"/>
<sequence length="1153" mass="132093">MEEANTNNKPYTFEQFEETKDEWNFYLERFELAASINGMALEGDQANANLKKHLLNSLGARHYRFVRESIPGKTPNDLTYKDVVDTMSKKYGKHRNVVYERFKFTHIYRRADQSMKDFESTLREGAVYCDFGSTLELRIRDQFIMGVNEKSIQQDLLKLFSSNDSKADDVIRHAEVAFNSMKDAEKMYTKTKDQNDTSYQNEVFLVSSKNERQKTMITLDSEKECLRCGRLKHKYQGDCPAKDKECLACGGHGHFARACLKSGKATLKKKSKINAFSDSNNPNSFSKYSESFKHPNKINHIKPHSNDFVADVNINGRKITMSMDTGAQVSCIGEETWKQIGCPELAQTSNLKAYTFQTIETLGSTKVNVEFGGKSHYLDVIVTKINDIPIFGRNWMCIFDITLSLPRVNTLNADSDILKEYIDVFTPNTRGIKNHVATIILKNDAKPVVHKPRPIPFTLKPLVENELTRLVEEGVLERVDPTTEEIPWACPIVCVKKHDGGIRICGDFRGTINQYIDPPPFPLPSIDEILNTIRGGNRFTVLDLKDAYLQLAVDEKSKKLLVINTPCGFFHYKRLPFGVSSSPAIFQATMAKILSGIPNVAFYLDDIIVTGRDDKLHEDNLREVLNRLRQCNVTSRKDKCQFFMEEVEYLGHRISKNGIRPLTDKIDSLKQLPPPSNKTELKSFLGAISFYSRYIPRLHELCRPLYDLTLKNANWIWNESHGRVYEDIKSRLSSNCLLVHFDESRDIHIYTDASNKGVGAVLMQPGADNRDYPVVCASRTLNSSERNYSVTEKEALSIIFAIKKFNQYLYGRSFKIFSDHKPLERLLSHRNGLSTAASGRIARWWHLISCYDYSIHYKKAEENKFADTLSRLPIEESTENDLDDLATLINLVTQSFNLIKKMLRIATTNDALLGKVIKYLNMGWPDRKEIDKSLHPYYDKRFNISYDDGILVWNDRIIIPPALRQELNDYLHTGHPGIEAMKALARETIWWPRMGEDIELHVKSCESCQRNGPNIAETPITPSFLPYKPWDRLHLDFAESPDRDMWLLICDAFTKWVEVFPMGKATSTNVIIRLEECLSRFGIPRVVVTDNGPQFTSHEFTCFCKDQGIKHVLTTPYHSRSNGMAERSIRSIKEKYSKITGADKGKRLYTALF</sequence>
<dbReference type="SUPFAM" id="SSF50630">
    <property type="entry name" value="Acid proteases"/>
    <property type="match status" value="1"/>
</dbReference>
<dbReference type="PROSITE" id="PS50878">
    <property type="entry name" value="RT_POL"/>
    <property type="match status" value="1"/>
</dbReference>
<dbReference type="Pfam" id="PF00665">
    <property type="entry name" value="rve"/>
    <property type="match status" value="1"/>
</dbReference>
<dbReference type="GO" id="GO:0016787">
    <property type="term" value="F:hydrolase activity"/>
    <property type="evidence" value="ECO:0007669"/>
    <property type="project" value="UniProtKB-KW"/>
</dbReference>
<name>A0A0C2M800_THEKT</name>
<accession>A0A0C2M800</accession>
<evidence type="ECO:0000256" key="4">
    <source>
        <dbReference type="ARBA" id="ARBA00022722"/>
    </source>
</evidence>
<evidence type="ECO:0000256" key="7">
    <source>
        <dbReference type="ARBA" id="ARBA00022918"/>
    </source>
</evidence>
<dbReference type="OMA" id="WASECEW"/>
<dbReference type="CDD" id="cd09274">
    <property type="entry name" value="RNase_HI_RT_Ty3"/>
    <property type="match status" value="1"/>
</dbReference>
<dbReference type="EMBL" id="JWZT01005595">
    <property type="protein sequence ID" value="KII60489.1"/>
    <property type="molecule type" value="Genomic_DNA"/>
</dbReference>
<dbReference type="PANTHER" id="PTHR37984">
    <property type="entry name" value="PROTEIN CBG26694"/>
    <property type="match status" value="1"/>
</dbReference>
<evidence type="ECO:0000259" key="11">
    <source>
        <dbReference type="PROSITE" id="PS50994"/>
    </source>
</evidence>
<dbReference type="Pfam" id="PF13975">
    <property type="entry name" value="gag-asp_proteas"/>
    <property type="match status" value="1"/>
</dbReference>
<dbReference type="Gene3D" id="2.40.70.10">
    <property type="entry name" value="Acid Proteases"/>
    <property type="match status" value="1"/>
</dbReference>
<dbReference type="InterPro" id="IPR041373">
    <property type="entry name" value="RT_RNaseH"/>
</dbReference>
<dbReference type="InterPro" id="IPR000477">
    <property type="entry name" value="RT_dom"/>
</dbReference>
<dbReference type="Proteomes" id="UP000031668">
    <property type="component" value="Unassembled WGS sequence"/>
</dbReference>
<dbReference type="InterPro" id="IPR021109">
    <property type="entry name" value="Peptidase_aspartic_dom_sf"/>
</dbReference>
<dbReference type="InterPro" id="IPR001878">
    <property type="entry name" value="Znf_CCHC"/>
</dbReference>
<dbReference type="PROSITE" id="PS50158">
    <property type="entry name" value="ZF_CCHC"/>
    <property type="match status" value="1"/>
</dbReference>
<dbReference type="GO" id="GO:0004519">
    <property type="term" value="F:endonuclease activity"/>
    <property type="evidence" value="ECO:0007669"/>
    <property type="project" value="UniProtKB-KW"/>
</dbReference>
<keyword evidence="3" id="KW-0548">Nucleotidyltransferase</keyword>
<dbReference type="CDD" id="cd01647">
    <property type="entry name" value="RT_LTR"/>
    <property type="match status" value="1"/>
</dbReference>
<evidence type="ECO:0000256" key="3">
    <source>
        <dbReference type="ARBA" id="ARBA00022695"/>
    </source>
</evidence>
<dbReference type="FunFam" id="3.30.70.270:FF:000020">
    <property type="entry name" value="Transposon Tf2-6 polyprotein-like Protein"/>
    <property type="match status" value="1"/>
</dbReference>
<dbReference type="PROSITE" id="PS50994">
    <property type="entry name" value="INTEGRASE"/>
    <property type="match status" value="1"/>
</dbReference>
<evidence type="ECO:0000313" key="13">
    <source>
        <dbReference type="Proteomes" id="UP000031668"/>
    </source>
</evidence>
<feature type="domain" description="CCHC-type" evidence="9">
    <location>
        <begin position="246"/>
        <end position="259"/>
    </location>
</feature>
<dbReference type="InterPro" id="IPR043502">
    <property type="entry name" value="DNA/RNA_pol_sf"/>
</dbReference>
<evidence type="ECO:0000313" key="12">
    <source>
        <dbReference type="EMBL" id="KII60489.1"/>
    </source>
</evidence>
<dbReference type="InterPro" id="IPR012337">
    <property type="entry name" value="RNaseH-like_sf"/>
</dbReference>
<evidence type="ECO:0000256" key="5">
    <source>
        <dbReference type="ARBA" id="ARBA00022759"/>
    </source>
</evidence>
<dbReference type="InterPro" id="IPR001584">
    <property type="entry name" value="Integrase_cat-core"/>
</dbReference>
<proteinExistence type="predicted"/>
<dbReference type="Pfam" id="PF00078">
    <property type="entry name" value="RVT_1"/>
    <property type="match status" value="1"/>
</dbReference>
<dbReference type="GO" id="GO:0003964">
    <property type="term" value="F:RNA-directed DNA polymerase activity"/>
    <property type="evidence" value="ECO:0007669"/>
    <property type="project" value="UniProtKB-KW"/>
</dbReference>
<keyword evidence="13" id="KW-1185">Reference proteome</keyword>
<comment type="caution">
    <text evidence="12">The sequence shown here is derived from an EMBL/GenBank/DDBJ whole genome shotgun (WGS) entry which is preliminary data.</text>
</comment>
<dbReference type="InterPro" id="IPR041588">
    <property type="entry name" value="Integrase_H2C2"/>
</dbReference>
<dbReference type="Gene3D" id="3.30.70.270">
    <property type="match status" value="2"/>
</dbReference>
<keyword evidence="8" id="KW-0479">Metal-binding</keyword>
<dbReference type="Gene3D" id="4.10.60.10">
    <property type="entry name" value="Zinc finger, CCHC-type"/>
    <property type="match status" value="1"/>
</dbReference>
<dbReference type="Pfam" id="PF17921">
    <property type="entry name" value="Integrase_H2C2"/>
    <property type="match status" value="1"/>
</dbReference>